<dbReference type="Pfam" id="PF01904">
    <property type="entry name" value="DUF72"/>
    <property type="match status" value="1"/>
</dbReference>
<dbReference type="Proteomes" id="UP000241284">
    <property type="component" value="Unassembled WGS sequence"/>
</dbReference>
<dbReference type="PANTHER" id="PTHR30348">
    <property type="entry name" value="UNCHARACTERIZED PROTEIN YECE"/>
    <property type="match status" value="1"/>
</dbReference>
<dbReference type="AlphaFoldDB" id="A0A2R6B639"/>
<sequence length="316" mass="33410">MVARVVEWADPLLIAPTTAANQDAGDKTRTTTSGNMGVTIHTAPASSTAAALGAGSRLPPSGVLVVRLPGHGYMYAPTTINGFGLGSQEYVLRVGCGGWWGYPGGLAAYARRFSFVEVNTTYYRLPAPEVARGWRGLAGSPSEFEFAVKAPRALVSQADTRRLEVEARFFEVLSVLEARYVVVHVFSGSSGAWVELAERLVASGCTPVLAPQRGGGGRRAMGGSHGWADPLGGLESACVLAWDPVLEESPSSQSGDFYARVFGVPVGVVHHLGGGMLSLAAKRLADALRRGGVRVAVHTYRAAEDAWRITKTIMVQ</sequence>
<dbReference type="Gene3D" id="3.20.20.410">
    <property type="entry name" value="Protein of unknown function UPF0759"/>
    <property type="match status" value="1"/>
</dbReference>
<accession>A0A2R6B639</accession>
<reference evidence="1 2" key="1">
    <citation type="submission" date="2017-04" db="EMBL/GenBank/DDBJ databases">
        <title>Novel microbial lineages endemic to geothermal iron-oxide mats fill important gaps in the evolutionary history of Archaea.</title>
        <authorList>
            <person name="Jay Z.J."/>
            <person name="Beam J.P."/>
            <person name="Dlakic M."/>
            <person name="Rusch D.B."/>
            <person name="Kozubal M.A."/>
            <person name="Inskeep W.P."/>
        </authorList>
    </citation>
    <scope>NUCLEOTIDE SEQUENCE [LARGE SCALE GENOMIC DNA]</scope>
    <source>
        <strain evidence="1">ECH_B_2</strain>
    </source>
</reference>
<dbReference type="PANTHER" id="PTHR30348:SF4">
    <property type="entry name" value="DUF72 DOMAIN-CONTAINING PROTEIN"/>
    <property type="match status" value="1"/>
</dbReference>
<protein>
    <recommendedName>
        <fullName evidence="3">DUF72 domain-containing protein</fullName>
    </recommendedName>
</protein>
<dbReference type="InterPro" id="IPR002763">
    <property type="entry name" value="DUF72"/>
</dbReference>
<dbReference type="SUPFAM" id="SSF117396">
    <property type="entry name" value="TM1631-like"/>
    <property type="match status" value="1"/>
</dbReference>
<evidence type="ECO:0000313" key="1">
    <source>
        <dbReference type="EMBL" id="PSN93958.1"/>
    </source>
</evidence>
<evidence type="ECO:0008006" key="3">
    <source>
        <dbReference type="Google" id="ProtNLM"/>
    </source>
</evidence>
<name>A0A2R6B639_9ARCH</name>
<gene>
    <name evidence="1" type="ORF">B9Q06_10695</name>
</gene>
<proteinExistence type="predicted"/>
<organism evidence="1 2">
    <name type="scientific">Candidatus Marsarchaeota G2 archaeon ECH_B_2</name>
    <dbReference type="NCBI Taxonomy" id="1978160"/>
    <lineage>
        <taxon>Archaea</taxon>
        <taxon>Candidatus Marsarchaeota</taxon>
        <taxon>Candidatus Marsarchaeota group 2</taxon>
    </lineage>
</organism>
<evidence type="ECO:0000313" key="2">
    <source>
        <dbReference type="Proteomes" id="UP000241284"/>
    </source>
</evidence>
<dbReference type="EMBL" id="NEXH01000035">
    <property type="protein sequence ID" value="PSN93958.1"/>
    <property type="molecule type" value="Genomic_DNA"/>
</dbReference>
<comment type="caution">
    <text evidence="1">The sequence shown here is derived from an EMBL/GenBank/DDBJ whole genome shotgun (WGS) entry which is preliminary data.</text>
</comment>
<dbReference type="InterPro" id="IPR036520">
    <property type="entry name" value="UPF0759_sf"/>
</dbReference>